<evidence type="ECO:0008006" key="4">
    <source>
        <dbReference type="Google" id="ProtNLM"/>
    </source>
</evidence>
<dbReference type="Pfam" id="PF05960">
    <property type="entry name" value="DUF885"/>
    <property type="match status" value="1"/>
</dbReference>
<evidence type="ECO:0000313" key="3">
    <source>
        <dbReference type="Proteomes" id="UP001211065"/>
    </source>
</evidence>
<keyword evidence="3" id="KW-1185">Reference proteome</keyword>
<proteinExistence type="predicted"/>
<dbReference type="PANTHER" id="PTHR33361">
    <property type="entry name" value="GLR0591 PROTEIN"/>
    <property type="match status" value="1"/>
</dbReference>
<sequence length="576" mass="66210">MGFFKNIFNCTNSSDNQKTKIANSNDTSRSLSAKNGSDSTEVQTHQKENEITLAKDEFVATKDEQINSSPTASSLELLAIQDAYVDIIIKDGPVYAPIFGIKKYEDEIFNCSKEHLLQNQQNLLDLKFRLQKLDISQFSEEEIAKVEFTKDAVINDLLALDCYCFEIPASHNHGPLVDLAMTFQQYQALETREDIENYKKRLEKILPRFHDLIEGFKEGVKTKTTLPKESIDVLIINSSKNVTENIADSPFNRKEKALELTGDEKFLEETIEKFVNPAFMAVEHYFKTEYINHARQNPGIYGLRDSEAVYEKLIHIFTSADYKPEELHQIGLAEVDRINKLKVKTQQEILPNSTLEEFKAAINNKELYPQLYFDDKEEILAAYKSLLDKIDRITPKFFRTFPKFRQCSIEAVPEKMEVGAPLAFYQPGTATKCGCFRANILLHKDHPVLLMTAITLHEANPGHHHQVSLSLEAEEEHTIKKLVMVTSFIEGWGLYCEYLGEEMGLYTDKLQYYGRLELEMFRAIRLVVDTGLHAKGWSVEKCLEYMKQYLITMSEKELMNEIKRYSTMPGQALAYK</sequence>
<feature type="region of interest" description="Disordered" evidence="1">
    <location>
        <begin position="19"/>
        <end position="46"/>
    </location>
</feature>
<gene>
    <name evidence="2" type="ORF">HK099_001273</name>
</gene>
<dbReference type="EMBL" id="JADGJW010001340">
    <property type="protein sequence ID" value="KAJ3204104.1"/>
    <property type="molecule type" value="Genomic_DNA"/>
</dbReference>
<protein>
    <recommendedName>
        <fullName evidence="4">DUF885 domain-containing protein</fullName>
    </recommendedName>
</protein>
<organism evidence="2 3">
    <name type="scientific">Clydaea vesicula</name>
    <dbReference type="NCBI Taxonomy" id="447962"/>
    <lineage>
        <taxon>Eukaryota</taxon>
        <taxon>Fungi</taxon>
        <taxon>Fungi incertae sedis</taxon>
        <taxon>Chytridiomycota</taxon>
        <taxon>Chytridiomycota incertae sedis</taxon>
        <taxon>Chytridiomycetes</taxon>
        <taxon>Lobulomycetales</taxon>
        <taxon>Lobulomycetaceae</taxon>
        <taxon>Clydaea</taxon>
    </lineage>
</organism>
<dbReference type="InterPro" id="IPR010281">
    <property type="entry name" value="DUF885"/>
</dbReference>
<evidence type="ECO:0000256" key="1">
    <source>
        <dbReference type="SAM" id="MobiDB-lite"/>
    </source>
</evidence>
<dbReference type="AlphaFoldDB" id="A0AAD5XV41"/>
<evidence type="ECO:0000313" key="2">
    <source>
        <dbReference type="EMBL" id="KAJ3204104.1"/>
    </source>
</evidence>
<feature type="non-terminal residue" evidence="2">
    <location>
        <position position="576"/>
    </location>
</feature>
<feature type="compositionally biased region" description="Polar residues" evidence="1">
    <location>
        <begin position="19"/>
        <end position="43"/>
    </location>
</feature>
<accession>A0AAD5XV41</accession>
<dbReference type="PANTHER" id="PTHR33361:SF2">
    <property type="entry name" value="DUF885 DOMAIN-CONTAINING PROTEIN"/>
    <property type="match status" value="1"/>
</dbReference>
<dbReference type="Proteomes" id="UP001211065">
    <property type="component" value="Unassembled WGS sequence"/>
</dbReference>
<name>A0AAD5XV41_9FUNG</name>
<comment type="caution">
    <text evidence="2">The sequence shown here is derived from an EMBL/GenBank/DDBJ whole genome shotgun (WGS) entry which is preliminary data.</text>
</comment>
<reference evidence="2" key="1">
    <citation type="submission" date="2020-05" db="EMBL/GenBank/DDBJ databases">
        <title>Phylogenomic resolution of chytrid fungi.</title>
        <authorList>
            <person name="Stajich J.E."/>
            <person name="Amses K."/>
            <person name="Simmons R."/>
            <person name="Seto K."/>
            <person name="Myers J."/>
            <person name="Bonds A."/>
            <person name="Quandt C.A."/>
            <person name="Barry K."/>
            <person name="Liu P."/>
            <person name="Grigoriev I."/>
            <person name="Longcore J.E."/>
            <person name="James T.Y."/>
        </authorList>
    </citation>
    <scope>NUCLEOTIDE SEQUENCE</scope>
    <source>
        <strain evidence="2">JEL0476</strain>
    </source>
</reference>